<proteinExistence type="predicted"/>
<dbReference type="Proteomes" id="UP001153069">
    <property type="component" value="Unassembled WGS sequence"/>
</dbReference>
<feature type="region of interest" description="Disordered" evidence="1">
    <location>
        <begin position="250"/>
        <end position="310"/>
    </location>
</feature>
<sequence length="334" mass="37155">MRKTNSSNSLHLLVKEFKRNSSSTFDFNFGAQANDGFQTAIELDTDAFETFVTETLSDHIDQSSDAVFKNLRDQVKRLYQHASSQSHRLCKHQAKRSCSHCSNSELAEIALSLKSVIEMSPKMPARVTAEVHSLIGLLNQNQGNLKGAIQSFLKALWIQSSLVVGVADDEDDDDDDYDLPLQMALTRHRLGFTYGKTGEFAEAATILDKAVRDYQAIQADTEMHRKLLEHATTELGKFLEASEIEANLPGISSKKANRRRTRRGADLTDRTHVLRRSNTEKPASRPPLSGSDLRRSSTEKPSSISRSFNSLAAFARGRSNTSSSGSEGKTNFQW</sequence>
<dbReference type="InterPro" id="IPR011990">
    <property type="entry name" value="TPR-like_helical_dom_sf"/>
</dbReference>
<feature type="compositionally biased region" description="Polar residues" evidence="1">
    <location>
        <begin position="299"/>
        <end position="310"/>
    </location>
</feature>
<protein>
    <submittedName>
        <fullName evidence="2">Uncharacterized protein</fullName>
    </submittedName>
</protein>
<dbReference type="EMBL" id="CAICTM010002293">
    <property type="protein sequence ID" value="CAB9528697.1"/>
    <property type="molecule type" value="Genomic_DNA"/>
</dbReference>
<dbReference type="AlphaFoldDB" id="A0A9N8EV09"/>
<organism evidence="2 3">
    <name type="scientific">Seminavis robusta</name>
    <dbReference type="NCBI Taxonomy" id="568900"/>
    <lineage>
        <taxon>Eukaryota</taxon>
        <taxon>Sar</taxon>
        <taxon>Stramenopiles</taxon>
        <taxon>Ochrophyta</taxon>
        <taxon>Bacillariophyta</taxon>
        <taxon>Bacillariophyceae</taxon>
        <taxon>Bacillariophycidae</taxon>
        <taxon>Naviculales</taxon>
        <taxon>Naviculaceae</taxon>
        <taxon>Seminavis</taxon>
    </lineage>
</organism>
<comment type="caution">
    <text evidence="2">The sequence shown here is derived from an EMBL/GenBank/DDBJ whole genome shotgun (WGS) entry which is preliminary data.</text>
</comment>
<gene>
    <name evidence="2" type="ORF">SEMRO_2295_G322330.1</name>
</gene>
<name>A0A9N8EV09_9STRA</name>
<feature type="compositionally biased region" description="Polar residues" evidence="1">
    <location>
        <begin position="318"/>
        <end position="334"/>
    </location>
</feature>
<keyword evidence="3" id="KW-1185">Reference proteome</keyword>
<feature type="compositionally biased region" description="Basic and acidic residues" evidence="1">
    <location>
        <begin position="263"/>
        <end position="283"/>
    </location>
</feature>
<reference evidence="2" key="1">
    <citation type="submission" date="2020-06" db="EMBL/GenBank/DDBJ databases">
        <authorList>
            <consortium name="Plant Systems Biology data submission"/>
        </authorList>
    </citation>
    <scope>NUCLEOTIDE SEQUENCE</scope>
    <source>
        <strain evidence="2">D6</strain>
    </source>
</reference>
<evidence type="ECO:0000313" key="3">
    <source>
        <dbReference type="Proteomes" id="UP001153069"/>
    </source>
</evidence>
<accession>A0A9N8EV09</accession>
<evidence type="ECO:0000313" key="2">
    <source>
        <dbReference type="EMBL" id="CAB9528697.1"/>
    </source>
</evidence>
<evidence type="ECO:0000256" key="1">
    <source>
        <dbReference type="SAM" id="MobiDB-lite"/>
    </source>
</evidence>
<dbReference type="SUPFAM" id="SSF48452">
    <property type="entry name" value="TPR-like"/>
    <property type="match status" value="1"/>
</dbReference>
<dbReference type="Gene3D" id="1.25.40.10">
    <property type="entry name" value="Tetratricopeptide repeat domain"/>
    <property type="match status" value="1"/>
</dbReference>
<feature type="region of interest" description="Disordered" evidence="1">
    <location>
        <begin position="315"/>
        <end position="334"/>
    </location>
</feature>